<feature type="domain" description="CRAL-TRIO" evidence="1">
    <location>
        <begin position="73"/>
        <end position="249"/>
    </location>
</feature>
<name>A0A0B2UVJ1_TOXCA</name>
<dbReference type="AlphaFoldDB" id="A0A0B2UVJ1"/>
<dbReference type="OrthoDB" id="1434354at2759"/>
<evidence type="ECO:0000313" key="3">
    <source>
        <dbReference type="Proteomes" id="UP000031036"/>
    </source>
</evidence>
<dbReference type="InterPro" id="IPR058960">
    <property type="entry name" value="Ctg-1-like_C"/>
</dbReference>
<dbReference type="InterPro" id="IPR001251">
    <property type="entry name" value="CRAL-TRIO_dom"/>
</dbReference>
<keyword evidence="3" id="KW-1185">Reference proteome</keyword>
<protein>
    <submittedName>
        <fullName evidence="2">CRAL-TRIO domain-containing protein F28H7.8</fullName>
    </submittedName>
</protein>
<proteinExistence type="predicted"/>
<dbReference type="PANTHER" id="PTHR47159:SF4">
    <property type="entry name" value="CRAL-TRIO DOMAIN-CONTAINING PROTEIN"/>
    <property type="match status" value="1"/>
</dbReference>
<dbReference type="OMA" id="HAHIDNI"/>
<dbReference type="Proteomes" id="UP000031036">
    <property type="component" value="Unassembled WGS sequence"/>
</dbReference>
<dbReference type="InterPro" id="IPR036273">
    <property type="entry name" value="CRAL/TRIO_N_dom_sf"/>
</dbReference>
<dbReference type="Gene3D" id="2.60.120.680">
    <property type="entry name" value="GOLD domain"/>
    <property type="match status" value="1"/>
</dbReference>
<dbReference type="CDD" id="cd00170">
    <property type="entry name" value="SEC14"/>
    <property type="match status" value="1"/>
</dbReference>
<dbReference type="PROSITE" id="PS50191">
    <property type="entry name" value="CRAL_TRIO"/>
    <property type="match status" value="1"/>
</dbReference>
<dbReference type="PANTHER" id="PTHR47159">
    <property type="entry name" value="PROTEIN CBG07705-RELATED"/>
    <property type="match status" value="1"/>
</dbReference>
<accession>A0A0B2UVJ1</accession>
<evidence type="ECO:0000259" key="1">
    <source>
        <dbReference type="PROSITE" id="PS50191"/>
    </source>
</evidence>
<dbReference type="SUPFAM" id="SSF46938">
    <property type="entry name" value="CRAL/TRIO N-terminal domain"/>
    <property type="match status" value="1"/>
</dbReference>
<dbReference type="SMART" id="SM00516">
    <property type="entry name" value="SEC14"/>
    <property type="match status" value="1"/>
</dbReference>
<reference evidence="2 3" key="1">
    <citation type="submission" date="2014-11" db="EMBL/GenBank/DDBJ databases">
        <title>Genetic blueprint of the zoonotic pathogen Toxocara canis.</title>
        <authorList>
            <person name="Zhu X.-Q."/>
            <person name="Korhonen P.K."/>
            <person name="Cai H."/>
            <person name="Young N.D."/>
            <person name="Nejsum P."/>
            <person name="von Samson-Himmelstjerna G."/>
            <person name="Boag P.R."/>
            <person name="Tan P."/>
            <person name="Li Q."/>
            <person name="Min J."/>
            <person name="Yang Y."/>
            <person name="Wang X."/>
            <person name="Fang X."/>
            <person name="Hall R.S."/>
            <person name="Hofmann A."/>
            <person name="Sternberg P.W."/>
            <person name="Jex A.R."/>
            <person name="Gasser R.B."/>
        </authorList>
    </citation>
    <scope>NUCLEOTIDE SEQUENCE [LARGE SCALE GENOMIC DNA]</scope>
    <source>
        <strain evidence="2">PN_DK_2014</strain>
    </source>
</reference>
<dbReference type="SUPFAM" id="SSF52087">
    <property type="entry name" value="CRAL/TRIO domain"/>
    <property type="match status" value="1"/>
</dbReference>
<gene>
    <name evidence="2" type="primary">F28H7.8</name>
    <name evidence="2" type="ORF">Tcan_09987</name>
</gene>
<sequence>MVIQTLNEQQTEAIRFLREQAKDLLQPRYDTDYNLLRWAQGYNFDLDEALFHLVRHLKFRQFYDLDNVDRLKEDKILKQYFPLGLVGKTGKHNHLLVVECAGRIDLNGILRTVQLNVFLTQRFKFQETMLNEINKMEALNNMQCSVIYILDLEGLTLNSNLLNVVTGPYRILWTLVYTNYPEWLDRMIVVNAPAYISILWKAISPLLPERTRNKVRIASSRDDSIRELQKCCDMKYVPKHWGGELIDKNGDPMCRDRLIIPTDMIPKQLYWQPDEGAPHHSELDSLVLSAGSWKVITIKLGACDCKTFLALNRYAERTYSMAIYHSADENALNENVDDMRDWIPIFDYPAMPTVDLLKVPAIGSGIYKFRFGNEQEAEETLTAHLDSDCGSPL</sequence>
<evidence type="ECO:0000313" key="2">
    <source>
        <dbReference type="EMBL" id="KHN73112.1"/>
    </source>
</evidence>
<organism evidence="2 3">
    <name type="scientific">Toxocara canis</name>
    <name type="common">Canine roundworm</name>
    <dbReference type="NCBI Taxonomy" id="6265"/>
    <lineage>
        <taxon>Eukaryota</taxon>
        <taxon>Metazoa</taxon>
        <taxon>Ecdysozoa</taxon>
        <taxon>Nematoda</taxon>
        <taxon>Chromadorea</taxon>
        <taxon>Rhabditida</taxon>
        <taxon>Spirurina</taxon>
        <taxon>Ascaridomorpha</taxon>
        <taxon>Ascaridoidea</taxon>
        <taxon>Toxocaridae</taxon>
        <taxon>Toxocara</taxon>
    </lineage>
</organism>
<dbReference type="Gene3D" id="3.40.525.10">
    <property type="entry name" value="CRAL-TRIO lipid binding domain"/>
    <property type="match status" value="1"/>
</dbReference>
<comment type="caution">
    <text evidence="2">The sequence shown here is derived from an EMBL/GenBank/DDBJ whole genome shotgun (WGS) entry which is preliminary data.</text>
</comment>
<dbReference type="EMBL" id="JPKZ01003150">
    <property type="protein sequence ID" value="KHN73112.1"/>
    <property type="molecule type" value="Genomic_DNA"/>
</dbReference>
<dbReference type="InterPro" id="IPR036865">
    <property type="entry name" value="CRAL-TRIO_dom_sf"/>
</dbReference>
<dbReference type="Pfam" id="PF00650">
    <property type="entry name" value="CRAL_TRIO"/>
    <property type="match status" value="1"/>
</dbReference>
<dbReference type="STRING" id="6265.A0A0B2UVJ1"/>
<dbReference type="InterPro" id="IPR053302">
    <property type="entry name" value="CRAL-TRIO_domain"/>
</dbReference>
<dbReference type="Pfam" id="PF25883">
    <property type="entry name" value="F28H7_8_C"/>
    <property type="match status" value="1"/>
</dbReference>